<evidence type="ECO:0000313" key="2">
    <source>
        <dbReference type="EMBL" id="PPQ82995.1"/>
    </source>
</evidence>
<sequence>MNTRMRGGGGTRGAGGDAPTADSAGDATFEFWRARCLGELGPLDRGGRYRAPSSLLLVSPPKAHDHPARLSTKPSAEDDEARRRRRLWQHLRTSNGGSAWLSGSKVKGWAQEVVGVANVSAGRGGHRGRQLSSAITRIAGQRDDLASKSAPTYNPEPSSCHVVV</sequence>
<feature type="region of interest" description="Disordered" evidence="1">
    <location>
        <begin position="40"/>
        <end position="83"/>
    </location>
</feature>
<evidence type="ECO:0000256" key="1">
    <source>
        <dbReference type="SAM" id="MobiDB-lite"/>
    </source>
</evidence>
<feature type="region of interest" description="Disordered" evidence="1">
    <location>
        <begin position="140"/>
        <end position="164"/>
    </location>
</feature>
<protein>
    <submittedName>
        <fullName evidence="2">Uncharacterized protein</fullName>
    </submittedName>
</protein>
<dbReference type="InParanoid" id="A0A409WWW0"/>
<dbReference type="AlphaFoldDB" id="A0A409WWW0"/>
<proteinExistence type="predicted"/>
<keyword evidence="3" id="KW-1185">Reference proteome</keyword>
<feature type="region of interest" description="Disordered" evidence="1">
    <location>
        <begin position="1"/>
        <end position="24"/>
    </location>
</feature>
<comment type="caution">
    <text evidence="2">The sequence shown here is derived from an EMBL/GenBank/DDBJ whole genome shotgun (WGS) entry which is preliminary data.</text>
</comment>
<reference evidence="2 3" key="1">
    <citation type="journal article" date="2018" name="Evol. Lett.">
        <title>Horizontal gene cluster transfer increased hallucinogenic mushroom diversity.</title>
        <authorList>
            <person name="Reynolds H.T."/>
            <person name="Vijayakumar V."/>
            <person name="Gluck-Thaler E."/>
            <person name="Korotkin H.B."/>
            <person name="Matheny P.B."/>
            <person name="Slot J.C."/>
        </authorList>
    </citation>
    <scope>NUCLEOTIDE SEQUENCE [LARGE SCALE GENOMIC DNA]</scope>
    <source>
        <strain evidence="2 3">SRW20</strain>
    </source>
</reference>
<organism evidence="2 3">
    <name type="scientific">Gymnopilus dilepis</name>
    <dbReference type="NCBI Taxonomy" id="231916"/>
    <lineage>
        <taxon>Eukaryota</taxon>
        <taxon>Fungi</taxon>
        <taxon>Dikarya</taxon>
        <taxon>Basidiomycota</taxon>
        <taxon>Agaricomycotina</taxon>
        <taxon>Agaricomycetes</taxon>
        <taxon>Agaricomycetidae</taxon>
        <taxon>Agaricales</taxon>
        <taxon>Agaricineae</taxon>
        <taxon>Hymenogastraceae</taxon>
        <taxon>Gymnopilus</taxon>
    </lineage>
</organism>
<evidence type="ECO:0000313" key="3">
    <source>
        <dbReference type="Proteomes" id="UP000284706"/>
    </source>
</evidence>
<gene>
    <name evidence="2" type="ORF">CVT26_011562</name>
</gene>
<accession>A0A409WWW0</accession>
<feature type="compositionally biased region" description="Gly residues" evidence="1">
    <location>
        <begin position="1"/>
        <end position="16"/>
    </location>
</feature>
<dbReference type="Proteomes" id="UP000284706">
    <property type="component" value="Unassembled WGS sequence"/>
</dbReference>
<name>A0A409WWW0_9AGAR</name>
<dbReference type="EMBL" id="NHYE01004672">
    <property type="protein sequence ID" value="PPQ82995.1"/>
    <property type="molecule type" value="Genomic_DNA"/>
</dbReference>